<reference evidence="2 3" key="1">
    <citation type="submission" date="2015-01" db="EMBL/GenBank/DDBJ databases">
        <title>The Genome Sequence of Exophiala xenobiotica CBS118157.</title>
        <authorList>
            <consortium name="The Broad Institute Genomics Platform"/>
            <person name="Cuomo C."/>
            <person name="de Hoog S."/>
            <person name="Gorbushina A."/>
            <person name="Stielow B."/>
            <person name="Teixiera M."/>
            <person name="Abouelleil A."/>
            <person name="Chapman S.B."/>
            <person name="Priest M."/>
            <person name="Young S.K."/>
            <person name="Wortman J."/>
            <person name="Nusbaum C."/>
            <person name="Birren B."/>
        </authorList>
    </citation>
    <scope>NUCLEOTIDE SEQUENCE [LARGE SCALE GENOMIC DNA]</scope>
    <source>
        <strain evidence="2 3">CBS 118157</strain>
    </source>
</reference>
<feature type="region of interest" description="Disordered" evidence="1">
    <location>
        <begin position="142"/>
        <end position="162"/>
    </location>
</feature>
<keyword evidence="3" id="KW-1185">Reference proteome</keyword>
<name>A0A0D2E294_9EURO</name>
<accession>A0A0D2E294</accession>
<dbReference type="RefSeq" id="XP_013310132.1">
    <property type="nucleotide sequence ID" value="XM_013454678.1"/>
</dbReference>
<dbReference type="EMBL" id="KN847323">
    <property type="protein sequence ID" value="KIW49548.1"/>
    <property type="molecule type" value="Genomic_DNA"/>
</dbReference>
<sequence length="162" mass="18307">MMVIIRVLTAEPDSRKYSIVGSLKTTSSLLNKNDTFLLGRRHCIVTQTLGPSGRPGSHSLFFRSLSIHLSLQGFKPQREWTYTAGVFDLDLNSPLVGTSARIRQAAMSGGTQIEHALALLDLEERQLLIERKKIELDRKRLATSPGHHYSEPCRSHRRHHQL</sequence>
<dbReference type="GeneID" id="25333127"/>
<dbReference type="HOGENOM" id="CLU_1635426_0_0_1"/>
<protein>
    <submittedName>
        <fullName evidence="2">Uncharacterized protein</fullName>
    </submittedName>
</protein>
<dbReference type="Proteomes" id="UP000054342">
    <property type="component" value="Unassembled WGS sequence"/>
</dbReference>
<organism evidence="2 3">
    <name type="scientific">Exophiala xenobiotica</name>
    <dbReference type="NCBI Taxonomy" id="348802"/>
    <lineage>
        <taxon>Eukaryota</taxon>
        <taxon>Fungi</taxon>
        <taxon>Dikarya</taxon>
        <taxon>Ascomycota</taxon>
        <taxon>Pezizomycotina</taxon>
        <taxon>Eurotiomycetes</taxon>
        <taxon>Chaetothyriomycetidae</taxon>
        <taxon>Chaetothyriales</taxon>
        <taxon>Herpotrichiellaceae</taxon>
        <taxon>Exophiala</taxon>
    </lineage>
</organism>
<evidence type="ECO:0000313" key="3">
    <source>
        <dbReference type="Proteomes" id="UP000054342"/>
    </source>
</evidence>
<dbReference type="EMBL" id="KN847323">
    <property type="protein sequence ID" value="KIW49547.1"/>
    <property type="molecule type" value="Genomic_DNA"/>
</dbReference>
<dbReference type="RefSeq" id="XP_013310131.1">
    <property type="nucleotide sequence ID" value="XM_013454677.1"/>
</dbReference>
<evidence type="ECO:0000256" key="1">
    <source>
        <dbReference type="SAM" id="MobiDB-lite"/>
    </source>
</evidence>
<proteinExistence type="predicted"/>
<dbReference type="AlphaFoldDB" id="A0A0D2E294"/>
<evidence type="ECO:0000313" key="2">
    <source>
        <dbReference type="EMBL" id="KIW49548.1"/>
    </source>
</evidence>
<gene>
    <name evidence="2" type="ORF">PV05_11219</name>
</gene>